<organism evidence="1 2">
    <name type="scientific">Marinifilum flexuosum</name>
    <dbReference type="NCBI Taxonomy" id="1117708"/>
    <lineage>
        <taxon>Bacteria</taxon>
        <taxon>Pseudomonadati</taxon>
        <taxon>Bacteroidota</taxon>
        <taxon>Bacteroidia</taxon>
        <taxon>Marinilabiliales</taxon>
        <taxon>Marinifilaceae</taxon>
    </lineage>
</organism>
<dbReference type="OrthoDB" id="135648at200643"/>
<evidence type="ECO:0000313" key="1">
    <source>
        <dbReference type="EMBL" id="RKE02344.1"/>
    </source>
</evidence>
<dbReference type="AlphaFoldDB" id="A0A419X3L4"/>
<evidence type="ECO:0000313" key="2">
    <source>
        <dbReference type="Proteomes" id="UP000284531"/>
    </source>
</evidence>
<proteinExistence type="predicted"/>
<dbReference type="Proteomes" id="UP000284531">
    <property type="component" value="Unassembled WGS sequence"/>
</dbReference>
<gene>
    <name evidence="1" type="ORF">BXY64_2432</name>
</gene>
<name>A0A419X3L4_9BACT</name>
<sequence length="72" mass="8069">MDLEELLAKKRRGDVALVAEMIGESLNNTGKILRSEEKKKHKEAVAALGKIIANREYLIKGTENSEEETTEK</sequence>
<dbReference type="EMBL" id="RAPQ01000009">
    <property type="protein sequence ID" value="RKE02344.1"/>
    <property type="molecule type" value="Genomic_DNA"/>
</dbReference>
<keyword evidence="2" id="KW-1185">Reference proteome</keyword>
<reference evidence="1 2" key="1">
    <citation type="submission" date="2018-09" db="EMBL/GenBank/DDBJ databases">
        <title>Genomic Encyclopedia of Archaeal and Bacterial Type Strains, Phase II (KMG-II): from individual species to whole genera.</title>
        <authorList>
            <person name="Goeker M."/>
        </authorList>
    </citation>
    <scope>NUCLEOTIDE SEQUENCE [LARGE SCALE GENOMIC DNA]</scope>
    <source>
        <strain evidence="1 2">DSM 21950</strain>
    </source>
</reference>
<accession>A0A419X3L4</accession>
<dbReference type="RefSeq" id="WP_120240223.1">
    <property type="nucleotide sequence ID" value="NZ_RAPQ01000009.1"/>
</dbReference>
<protein>
    <submittedName>
        <fullName evidence="1">Uncharacterized protein</fullName>
    </submittedName>
</protein>
<comment type="caution">
    <text evidence="1">The sequence shown here is derived from an EMBL/GenBank/DDBJ whole genome shotgun (WGS) entry which is preliminary data.</text>
</comment>